<reference evidence="1 2" key="1">
    <citation type="submission" date="2018-08" db="EMBL/GenBank/DDBJ databases">
        <title>Genomic Encyclopedia of Type Strains, Phase IV (KMG-IV): sequencing the most valuable type-strain genomes for metagenomic binning, comparative biology and taxonomic classification.</title>
        <authorList>
            <person name="Goeker M."/>
        </authorList>
    </citation>
    <scope>NUCLEOTIDE SEQUENCE [LARGE SCALE GENOMIC DNA]</scope>
    <source>
        <strain evidence="1 2">DSM 23923</strain>
    </source>
</reference>
<gene>
    <name evidence="1" type="ORF">DFR64_3093</name>
</gene>
<accession>A0A3E0AA09</accession>
<evidence type="ECO:0000313" key="1">
    <source>
        <dbReference type="EMBL" id="REG04742.1"/>
    </source>
</evidence>
<organism evidence="1 2">
    <name type="scientific">Pelolinea submarina</name>
    <dbReference type="NCBI Taxonomy" id="913107"/>
    <lineage>
        <taxon>Bacteria</taxon>
        <taxon>Bacillati</taxon>
        <taxon>Chloroflexota</taxon>
        <taxon>Anaerolineae</taxon>
        <taxon>Anaerolineales</taxon>
        <taxon>Anaerolineaceae</taxon>
        <taxon>Pelolinea</taxon>
    </lineage>
</organism>
<proteinExistence type="predicted"/>
<evidence type="ECO:0000313" key="2">
    <source>
        <dbReference type="Proteomes" id="UP000256388"/>
    </source>
</evidence>
<dbReference type="AlphaFoldDB" id="A0A3E0AA09"/>
<name>A0A3E0AA09_9CHLR</name>
<protein>
    <submittedName>
        <fullName evidence="1">Uncharacterized protein</fullName>
    </submittedName>
</protein>
<comment type="caution">
    <text evidence="1">The sequence shown here is derived from an EMBL/GenBank/DDBJ whole genome shotgun (WGS) entry which is preliminary data.</text>
</comment>
<dbReference type="EMBL" id="QUMS01000006">
    <property type="protein sequence ID" value="REG04742.1"/>
    <property type="molecule type" value="Genomic_DNA"/>
</dbReference>
<dbReference type="Proteomes" id="UP000256388">
    <property type="component" value="Unassembled WGS sequence"/>
</dbReference>
<sequence>MKVPTPPLTGILYVDTCYQIDFEEFDEPRRWHDIPRMRELPDMAFYNKEKALMVAEAALQEYADYSFVYYWVAKLRGEIGFPGEPIATCLEGLKKGRNKPMLCGAIAMFEFSRFDLGQAVKWWIRSCATQFGCRLSNDSFSMLNLAYIAKGLDLPDCYAVLLREAQLLQSIQFDAVGAEQRYHLARTQGSGPIKRTIQLLCEHYL</sequence>
<dbReference type="RefSeq" id="WP_116226335.1">
    <property type="nucleotide sequence ID" value="NZ_AP018437.1"/>
</dbReference>
<keyword evidence="2" id="KW-1185">Reference proteome</keyword>